<accession>A0ABT1Y1R0</accession>
<dbReference type="PROSITE" id="PS50042">
    <property type="entry name" value="CNMP_BINDING_3"/>
    <property type="match status" value="1"/>
</dbReference>
<keyword evidence="1" id="KW-0805">Transcription regulation</keyword>
<evidence type="ECO:0000256" key="2">
    <source>
        <dbReference type="ARBA" id="ARBA00023125"/>
    </source>
</evidence>
<dbReference type="InterPro" id="IPR012318">
    <property type="entry name" value="HTH_CRP"/>
</dbReference>
<dbReference type="SUPFAM" id="SSF46785">
    <property type="entry name" value="Winged helix' DNA-binding domain"/>
    <property type="match status" value="1"/>
</dbReference>
<keyword evidence="3" id="KW-0804">Transcription</keyword>
<dbReference type="Pfam" id="PF00027">
    <property type="entry name" value="cNMP_binding"/>
    <property type="match status" value="1"/>
</dbReference>
<evidence type="ECO:0000313" key="6">
    <source>
        <dbReference type="Proteomes" id="UP001524944"/>
    </source>
</evidence>
<name>A0ABT1Y1R0_9FIRM</name>
<evidence type="ECO:0000256" key="1">
    <source>
        <dbReference type="ARBA" id="ARBA00023015"/>
    </source>
</evidence>
<dbReference type="InterPro" id="IPR018490">
    <property type="entry name" value="cNMP-bd_dom_sf"/>
</dbReference>
<reference evidence="5 6" key="1">
    <citation type="submission" date="2022-08" db="EMBL/GenBank/DDBJ databases">
        <title>Proteogenomics of the novel Dehalobacterium formicoaceticum strain EZ94 highlights a key role of methyltransferases during anaerobic dichloromethane degradation.</title>
        <authorList>
            <person name="Wasmund K."/>
        </authorList>
    </citation>
    <scope>NUCLEOTIDE SEQUENCE [LARGE SCALE GENOMIC DNA]</scope>
    <source>
        <strain evidence="5 6">EZ94</strain>
    </source>
</reference>
<keyword evidence="6" id="KW-1185">Reference proteome</keyword>
<dbReference type="Pfam" id="PF13545">
    <property type="entry name" value="HTH_Crp_2"/>
    <property type="match status" value="1"/>
</dbReference>
<dbReference type="InterPro" id="IPR036390">
    <property type="entry name" value="WH_DNA-bd_sf"/>
</dbReference>
<comment type="caution">
    <text evidence="5">The sequence shown here is derived from an EMBL/GenBank/DDBJ whole genome shotgun (WGS) entry which is preliminary data.</text>
</comment>
<evidence type="ECO:0000313" key="5">
    <source>
        <dbReference type="EMBL" id="MCR6544493.1"/>
    </source>
</evidence>
<proteinExistence type="predicted"/>
<keyword evidence="2" id="KW-0238">DNA-binding</keyword>
<evidence type="ECO:0000259" key="4">
    <source>
        <dbReference type="PROSITE" id="PS50042"/>
    </source>
</evidence>
<dbReference type="SUPFAM" id="SSF51206">
    <property type="entry name" value="cAMP-binding domain-like"/>
    <property type="match status" value="1"/>
</dbReference>
<dbReference type="RefSeq" id="WP_257912073.1">
    <property type="nucleotide sequence ID" value="NZ_JANPWE010000001.1"/>
</dbReference>
<dbReference type="EMBL" id="JANPWE010000001">
    <property type="protein sequence ID" value="MCR6544493.1"/>
    <property type="molecule type" value="Genomic_DNA"/>
</dbReference>
<dbReference type="InterPro" id="IPR000595">
    <property type="entry name" value="cNMP-bd_dom"/>
</dbReference>
<evidence type="ECO:0000256" key="3">
    <source>
        <dbReference type="ARBA" id="ARBA00023163"/>
    </source>
</evidence>
<dbReference type="Gene3D" id="2.60.120.10">
    <property type="entry name" value="Jelly Rolls"/>
    <property type="match status" value="1"/>
</dbReference>
<dbReference type="CDD" id="cd00038">
    <property type="entry name" value="CAP_ED"/>
    <property type="match status" value="1"/>
</dbReference>
<dbReference type="InterPro" id="IPR014710">
    <property type="entry name" value="RmlC-like_jellyroll"/>
</dbReference>
<feature type="domain" description="Cyclic nucleotide-binding" evidence="4">
    <location>
        <begin position="14"/>
        <end position="96"/>
    </location>
</feature>
<dbReference type="InterPro" id="IPR050397">
    <property type="entry name" value="Env_Response_Regulators"/>
</dbReference>
<dbReference type="PANTHER" id="PTHR24567">
    <property type="entry name" value="CRP FAMILY TRANSCRIPTIONAL REGULATORY PROTEIN"/>
    <property type="match status" value="1"/>
</dbReference>
<protein>
    <submittedName>
        <fullName evidence="5">Crp/Fnr family transcriptional regulator</fullName>
    </submittedName>
</protein>
<dbReference type="Proteomes" id="UP001524944">
    <property type="component" value="Unassembled WGS sequence"/>
</dbReference>
<dbReference type="PANTHER" id="PTHR24567:SF58">
    <property type="entry name" value="CYCLIC AMP-BINDING REGULATORY PROTEIN"/>
    <property type="match status" value="1"/>
</dbReference>
<organism evidence="5 6">
    <name type="scientific">Dehalobacterium formicoaceticum</name>
    <dbReference type="NCBI Taxonomy" id="51515"/>
    <lineage>
        <taxon>Bacteria</taxon>
        <taxon>Bacillati</taxon>
        <taxon>Bacillota</taxon>
        <taxon>Clostridia</taxon>
        <taxon>Eubacteriales</taxon>
        <taxon>Peptococcaceae</taxon>
        <taxon>Dehalobacterium</taxon>
    </lineage>
</organism>
<gene>
    <name evidence="5" type="ORF">NVS47_03020</name>
</gene>
<sequence length="199" mass="22895">MRLFNSTNSWITQYNKGQIIHLQNEMCRTMDIVLEGKVAVQKIDEDGGILKINVFSQGGILGANLLFARENYYHMTVVSESPSVLLHISKDLILELSQTNVHFMTGLMTVISDRTLLLTDKIDAISLKTIRQKIIDYLRYEYSLQKSNILKMSITKKDLAERFGIERTSLSRELNKMRKDGLLEYTSNTITLKKFDLLK</sequence>